<gene>
    <name evidence="2" type="ORF">Ahy_A06g029179</name>
</gene>
<keyword evidence="3" id="KW-1185">Reference proteome</keyword>
<keyword evidence="1" id="KW-0812">Transmembrane</keyword>
<protein>
    <submittedName>
        <fullName evidence="2">Uncharacterized protein</fullName>
    </submittedName>
</protein>
<evidence type="ECO:0000256" key="1">
    <source>
        <dbReference type="SAM" id="Phobius"/>
    </source>
</evidence>
<accession>A0A445CST6</accession>
<dbReference type="AlphaFoldDB" id="A0A445CST6"/>
<feature type="transmembrane region" description="Helical" evidence="1">
    <location>
        <begin position="60"/>
        <end position="81"/>
    </location>
</feature>
<dbReference type="EMBL" id="SDMP01000006">
    <property type="protein sequence ID" value="RYR53935.1"/>
    <property type="molecule type" value="Genomic_DNA"/>
</dbReference>
<proteinExistence type="predicted"/>
<evidence type="ECO:0000313" key="3">
    <source>
        <dbReference type="Proteomes" id="UP000289738"/>
    </source>
</evidence>
<reference evidence="2 3" key="1">
    <citation type="submission" date="2019-01" db="EMBL/GenBank/DDBJ databases">
        <title>Sequencing of cultivated peanut Arachis hypogaea provides insights into genome evolution and oil improvement.</title>
        <authorList>
            <person name="Chen X."/>
        </authorList>
    </citation>
    <scope>NUCLEOTIDE SEQUENCE [LARGE SCALE GENOMIC DNA]</scope>
    <source>
        <strain evidence="3">cv. Fuhuasheng</strain>
        <tissue evidence="2">Leaves</tissue>
    </source>
</reference>
<dbReference type="Proteomes" id="UP000289738">
    <property type="component" value="Chromosome A06"/>
</dbReference>
<sequence>MQTSIGQDYRRLDSKDLLRITLVRIYEDWEESHNELSSAMFHRVLWRFPSYVETFKHCKLLMSIDGTHLYVVLYLWAMAITQDRNSNILSVAFVVYITPQLGLLVILDKNKSIDAALNADRSDILCQFLDALQEKGLKKLLINATYSKLRRKFAHYFGQLRVENVTITNWLEEMSHLQWTRYAKLLMKVAGLST</sequence>
<name>A0A445CST6_ARAHY</name>
<feature type="transmembrane region" description="Helical" evidence="1">
    <location>
        <begin position="87"/>
        <end position="107"/>
    </location>
</feature>
<comment type="caution">
    <text evidence="2">The sequence shown here is derived from an EMBL/GenBank/DDBJ whole genome shotgun (WGS) entry which is preliminary data.</text>
</comment>
<keyword evidence="1" id="KW-0472">Membrane</keyword>
<evidence type="ECO:0000313" key="2">
    <source>
        <dbReference type="EMBL" id="RYR53935.1"/>
    </source>
</evidence>
<keyword evidence="1" id="KW-1133">Transmembrane helix</keyword>
<organism evidence="2 3">
    <name type="scientific">Arachis hypogaea</name>
    <name type="common">Peanut</name>
    <dbReference type="NCBI Taxonomy" id="3818"/>
    <lineage>
        <taxon>Eukaryota</taxon>
        <taxon>Viridiplantae</taxon>
        <taxon>Streptophyta</taxon>
        <taxon>Embryophyta</taxon>
        <taxon>Tracheophyta</taxon>
        <taxon>Spermatophyta</taxon>
        <taxon>Magnoliopsida</taxon>
        <taxon>eudicotyledons</taxon>
        <taxon>Gunneridae</taxon>
        <taxon>Pentapetalae</taxon>
        <taxon>rosids</taxon>
        <taxon>fabids</taxon>
        <taxon>Fabales</taxon>
        <taxon>Fabaceae</taxon>
        <taxon>Papilionoideae</taxon>
        <taxon>50 kb inversion clade</taxon>
        <taxon>dalbergioids sensu lato</taxon>
        <taxon>Dalbergieae</taxon>
        <taxon>Pterocarpus clade</taxon>
        <taxon>Arachis</taxon>
    </lineage>
</organism>